<dbReference type="Gene3D" id="1.10.630.10">
    <property type="entry name" value="Cytochrome P450"/>
    <property type="match status" value="1"/>
</dbReference>
<feature type="binding site" description="axial binding residue" evidence="9">
    <location>
        <position position="442"/>
    </location>
    <ligand>
        <name>heme</name>
        <dbReference type="ChEBI" id="CHEBI:30413"/>
    </ligand>
    <ligandPart>
        <name>Fe</name>
        <dbReference type="ChEBI" id="CHEBI:18248"/>
    </ligandPart>
</feature>
<dbReference type="Proteomes" id="UP000807306">
    <property type="component" value="Unassembled WGS sequence"/>
</dbReference>
<accession>A0A9P6EEW5</accession>
<dbReference type="InterPro" id="IPR050364">
    <property type="entry name" value="Cytochrome_P450_fung"/>
</dbReference>
<evidence type="ECO:0000256" key="10">
    <source>
        <dbReference type="RuleBase" id="RU000461"/>
    </source>
</evidence>
<comment type="cofactor">
    <cofactor evidence="1 9">
        <name>heme</name>
        <dbReference type="ChEBI" id="CHEBI:30413"/>
    </cofactor>
</comment>
<dbReference type="InterPro" id="IPR017972">
    <property type="entry name" value="Cyt_P450_CS"/>
</dbReference>
<evidence type="ECO:0000256" key="8">
    <source>
        <dbReference type="ARBA" id="ARBA00023033"/>
    </source>
</evidence>
<dbReference type="InterPro" id="IPR002401">
    <property type="entry name" value="Cyt_P450_E_grp-I"/>
</dbReference>
<feature type="transmembrane region" description="Helical" evidence="11">
    <location>
        <begin position="6"/>
        <end position="23"/>
    </location>
</feature>
<dbReference type="GO" id="GO:0020037">
    <property type="term" value="F:heme binding"/>
    <property type="evidence" value="ECO:0007669"/>
    <property type="project" value="InterPro"/>
</dbReference>
<evidence type="ECO:0000313" key="12">
    <source>
        <dbReference type="EMBL" id="KAF9527652.1"/>
    </source>
</evidence>
<comment type="pathway">
    <text evidence="2">Secondary metabolite biosynthesis.</text>
</comment>
<dbReference type="PANTHER" id="PTHR46300">
    <property type="entry name" value="P450, PUTATIVE (EUROFUNG)-RELATED-RELATED"/>
    <property type="match status" value="1"/>
</dbReference>
<comment type="caution">
    <text evidence="12">The sequence shown here is derived from an EMBL/GenBank/DDBJ whole genome shotgun (WGS) entry which is preliminary data.</text>
</comment>
<evidence type="ECO:0000313" key="13">
    <source>
        <dbReference type="Proteomes" id="UP000807306"/>
    </source>
</evidence>
<proteinExistence type="inferred from homology"/>
<dbReference type="SUPFAM" id="SSF48264">
    <property type="entry name" value="Cytochrome P450"/>
    <property type="match status" value="1"/>
</dbReference>
<keyword evidence="5 9" id="KW-0479">Metal-binding</keyword>
<reference evidence="12" key="1">
    <citation type="submission" date="2020-11" db="EMBL/GenBank/DDBJ databases">
        <authorList>
            <consortium name="DOE Joint Genome Institute"/>
            <person name="Ahrendt S."/>
            <person name="Riley R."/>
            <person name="Andreopoulos W."/>
            <person name="Labutti K."/>
            <person name="Pangilinan J."/>
            <person name="Ruiz-Duenas F.J."/>
            <person name="Barrasa J.M."/>
            <person name="Sanchez-Garcia M."/>
            <person name="Camarero S."/>
            <person name="Miyauchi S."/>
            <person name="Serrano A."/>
            <person name="Linde D."/>
            <person name="Babiker R."/>
            <person name="Drula E."/>
            <person name="Ayuso-Fernandez I."/>
            <person name="Pacheco R."/>
            <person name="Padilla G."/>
            <person name="Ferreira P."/>
            <person name="Barriuso J."/>
            <person name="Kellner H."/>
            <person name="Castanera R."/>
            <person name="Alfaro M."/>
            <person name="Ramirez L."/>
            <person name="Pisabarro A.G."/>
            <person name="Kuo A."/>
            <person name="Tritt A."/>
            <person name="Lipzen A."/>
            <person name="He G."/>
            <person name="Yan M."/>
            <person name="Ng V."/>
            <person name="Cullen D."/>
            <person name="Martin F."/>
            <person name="Rosso M.-N."/>
            <person name="Henrissat B."/>
            <person name="Hibbett D."/>
            <person name="Martinez A.T."/>
            <person name="Grigoriev I.V."/>
        </authorList>
    </citation>
    <scope>NUCLEOTIDE SEQUENCE</scope>
    <source>
        <strain evidence="12">CBS 506.95</strain>
    </source>
</reference>
<name>A0A9P6EEW5_9AGAR</name>
<dbReference type="EMBL" id="MU157859">
    <property type="protein sequence ID" value="KAF9527652.1"/>
    <property type="molecule type" value="Genomic_DNA"/>
</dbReference>
<dbReference type="GO" id="GO:0005506">
    <property type="term" value="F:iron ion binding"/>
    <property type="evidence" value="ECO:0007669"/>
    <property type="project" value="InterPro"/>
</dbReference>
<keyword evidence="11" id="KW-1133">Transmembrane helix</keyword>
<dbReference type="GO" id="GO:0016705">
    <property type="term" value="F:oxidoreductase activity, acting on paired donors, with incorporation or reduction of molecular oxygen"/>
    <property type="evidence" value="ECO:0007669"/>
    <property type="project" value="InterPro"/>
</dbReference>
<comment type="similarity">
    <text evidence="3 10">Belongs to the cytochrome P450 family.</text>
</comment>
<evidence type="ECO:0000256" key="9">
    <source>
        <dbReference type="PIRSR" id="PIRSR602401-1"/>
    </source>
</evidence>
<dbReference type="CDD" id="cd11065">
    <property type="entry name" value="CYP64-like"/>
    <property type="match status" value="1"/>
</dbReference>
<evidence type="ECO:0000256" key="4">
    <source>
        <dbReference type="ARBA" id="ARBA00022617"/>
    </source>
</evidence>
<keyword evidence="7 9" id="KW-0408">Iron</keyword>
<evidence type="ECO:0000256" key="1">
    <source>
        <dbReference type="ARBA" id="ARBA00001971"/>
    </source>
</evidence>
<sequence length="508" mass="57171">MALTTLQIVGLALSLILVVFYFMRRAQEGGFPLPPGPPRHPLIGNFFNFPMSNQQETFTLWSQLFGDVVYSNVLGNHFVTINTAEAVEDILTKKAGNSSNRPNMVMAMELVGMGWATLFKQPGAEHREERKLLHTGLSPAGLKVWANMVDSQANKYVRSLIKGCDRDLATEEQVFPDCLDLRSAHVLIFIHSYGEGVFENHGPELLQMNKEGILIFSKTLANFWLVDLIPLLKYVPDWFPGAGFKRYAAKCNRLEQILQTRPFELTQKLHNEGKAGYSMTAQLLEQGADQKRIAIAVATAFQAGYEATYVSVTVFILAMLLYPDVQTKALEEIDNLTHGERIPTVGDRPNLPYIDAICKEIKRWHTIGPLGVPHVTAEEDSYKGMRIPKGSIIQVNVRLIHHDPRNYTDPYVFRPERFLPERPEDMPLDPSLVAFGFGRRMCPGRFLADMTTYSAIVNILTAYTIKPAPGKLVPSGLDYIDGTVSIPKQYDCLLEPRSDKRLQLFKED</sequence>
<gene>
    <name evidence="12" type="ORF">CPB83DRAFT_884068</name>
</gene>
<keyword evidence="4 9" id="KW-0349">Heme</keyword>
<evidence type="ECO:0000256" key="5">
    <source>
        <dbReference type="ARBA" id="ARBA00022723"/>
    </source>
</evidence>
<protein>
    <submittedName>
        <fullName evidence="12">Cytochrome P450</fullName>
    </submittedName>
</protein>
<keyword evidence="6 10" id="KW-0560">Oxidoreductase</keyword>
<dbReference type="PROSITE" id="PS00086">
    <property type="entry name" value="CYTOCHROME_P450"/>
    <property type="match status" value="1"/>
</dbReference>
<evidence type="ECO:0000256" key="6">
    <source>
        <dbReference type="ARBA" id="ARBA00023002"/>
    </source>
</evidence>
<keyword evidence="11" id="KW-0472">Membrane</keyword>
<evidence type="ECO:0000256" key="7">
    <source>
        <dbReference type="ARBA" id="ARBA00023004"/>
    </source>
</evidence>
<keyword evidence="13" id="KW-1185">Reference proteome</keyword>
<dbReference type="PRINTS" id="PR00463">
    <property type="entry name" value="EP450I"/>
</dbReference>
<keyword evidence="11" id="KW-0812">Transmembrane</keyword>
<keyword evidence="8 10" id="KW-0503">Monooxygenase</keyword>
<dbReference type="OrthoDB" id="1103324at2759"/>
<dbReference type="Pfam" id="PF00067">
    <property type="entry name" value="p450"/>
    <property type="match status" value="1"/>
</dbReference>
<dbReference type="GO" id="GO:0004497">
    <property type="term" value="F:monooxygenase activity"/>
    <property type="evidence" value="ECO:0007669"/>
    <property type="project" value="UniProtKB-KW"/>
</dbReference>
<organism evidence="12 13">
    <name type="scientific">Crepidotus variabilis</name>
    <dbReference type="NCBI Taxonomy" id="179855"/>
    <lineage>
        <taxon>Eukaryota</taxon>
        <taxon>Fungi</taxon>
        <taxon>Dikarya</taxon>
        <taxon>Basidiomycota</taxon>
        <taxon>Agaricomycotina</taxon>
        <taxon>Agaricomycetes</taxon>
        <taxon>Agaricomycetidae</taxon>
        <taxon>Agaricales</taxon>
        <taxon>Agaricineae</taxon>
        <taxon>Crepidotaceae</taxon>
        <taxon>Crepidotus</taxon>
    </lineage>
</organism>
<dbReference type="InterPro" id="IPR036396">
    <property type="entry name" value="Cyt_P450_sf"/>
</dbReference>
<dbReference type="PANTHER" id="PTHR46300:SF7">
    <property type="entry name" value="P450, PUTATIVE (EUROFUNG)-RELATED"/>
    <property type="match status" value="1"/>
</dbReference>
<evidence type="ECO:0000256" key="2">
    <source>
        <dbReference type="ARBA" id="ARBA00005179"/>
    </source>
</evidence>
<evidence type="ECO:0000256" key="3">
    <source>
        <dbReference type="ARBA" id="ARBA00010617"/>
    </source>
</evidence>
<dbReference type="InterPro" id="IPR001128">
    <property type="entry name" value="Cyt_P450"/>
</dbReference>
<evidence type="ECO:0000256" key="11">
    <source>
        <dbReference type="SAM" id="Phobius"/>
    </source>
</evidence>
<dbReference type="AlphaFoldDB" id="A0A9P6EEW5"/>